<gene>
    <name evidence="1" type="ORF">M9799_17715</name>
</gene>
<evidence type="ECO:0000313" key="1">
    <source>
        <dbReference type="EMBL" id="UYG53772.1"/>
    </source>
</evidence>
<protein>
    <recommendedName>
        <fullName evidence="3">Parallel beta helix pectate lyase-like protein</fullName>
    </recommendedName>
</protein>
<keyword evidence="2" id="KW-1185">Reference proteome</keyword>
<reference evidence="1" key="1">
    <citation type="submission" date="2022-09" db="EMBL/GenBank/DDBJ databases">
        <title>The complete genome of Acidovorax sp. 5MLIR.</title>
        <authorList>
            <person name="Liu L."/>
            <person name="Yue J."/>
            <person name="Yang F."/>
            <person name="Yuan J."/>
            <person name="Li L."/>
        </authorList>
    </citation>
    <scope>NUCLEOTIDE SEQUENCE</scope>
    <source>
        <strain evidence="1">5MLIR</strain>
        <plasmid evidence="1">unnamed1</plasmid>
    </source>
</reference>
<name>A0ABY6GFA3_9BURK</name>
<geneLocation type="plasmid" evidence="1 2">
    <name>unnamed1</name>
</geneLocation>
<dbReference type="Proteomes" id="UP001162800">
    <property type="component" value="Plasmid unnamed1"/>
</dbReference>
<evidence type="ECO:0000313" key="2">
    <source>
        <dbReference type="Proteomes" id="UP001162800"/>
    </source>
</evidence>
<sequence>MQITDNRLFAKKQSCANVGIYAWNQKAASCDRVEVRGNTVGWTNKDGVANPCWDGGNCGAIRLSGDDFKSAYQVPGISKGGPHWAQPADF</sequence>
<accession>A0ABY6GFA3</accession>
<evidence type="ECO:0008006" key="3">
    <source>
        <dbReference type="Google" id="ProtNLM"/>
    </source>
</evidence>
<dbReference type="RefSeq" id="WP_231043921.1">
    <property type="nucleotide sequence ID" value="NZ_CP106882.1"/>
</dbReference>
<proteinExistence type="predicted"/>
<dbReference type="EMBL" id="CP106882">
    <property type="protein sequence ID" value="UYG53772.1"/>
    <property type="molecule type" value="Genomic_DNA"/>
</dbReference>
<organism evidence="1 2">
    <name type="scientific">Comamonas endophytica</name>
    <dbReference type="NCBI Taxonomy" id="2949090"/>
    <lineage>
        <taxon>Bacteria</taxon>
        <taxon>Pseudomonadati</taxon>
        <taxon>Pseudomonadota</taxon>
        <taxon>Betaproteobacteria</taxon>
        <taxon>Burkholderiales</taxon>
        <taxon>Comamonadaceae</taxon>
        <taxon>Comamonas</taxon>
    </lineage>
</organism>
<keyword evidence="1" id="KW-0614">Plasmid</keyword>